<dbReference type="EMBL" id="CP157390">
    <property type="protein sequence ID" value="XBM49891.1"/>
    <property type="molecule type" value="Genomic_DNA"/>
</dbReference>
<reference evidence="9" key="1">
    <citation type="submission" date="2024-05" db="EMBL/GenBank/DDBJ databases">
        <title>The Natural Products Discovery Center: Release of the First 8490 Sequenced Strains for Exploring Actinobacteria Biosynthetic Diversity.</title>
        <authorList>
            <person name="Kalkreuter E."/>
            <person name="Kautsar S.A."/>
            <person name="Yang D."/>
            <person name="Bader C.D."/>
            <person name="Teijaro C.N."/>
            <person name="Fluegel L."/>
            <person name="Davis C.M."/>
            <person name="Simpson J.R."/>
            <person name="Lauterbach L."/>
            <person name="Steele A.D."/>
            <person name="Gui C."/>
            <person name="Meng S."/>
            <person name="Li G."/>
            <person name="Viehrig K."/>
            <person name="Ye F."/>
            <person name="Su P."/>
            <person name="Kiefer A.F."/>
            <person name="Nichols A."/>
            <person name="Cepeda A.J."/>
            <person name="Yan W."/>
            <person name="Fan B."/>
            <person name="Jiang Y."/>
            <person name="Adhikari A."/>
            <person name="Zheng C.-J."/>
            <person name="Schuster L."/>
            <person name="Cowan T.M."/>
            <person name="Smanski M.J."/>
            <person name="Chevrette M.G."/>
            <person name="de Carvalho L.P.S."/>
            <person name="Shen B."/>
        </authorList>
    </citation>
    <scope>NUCLEOTIDE SEQUENCE</scope>
    <source>
        <strain evidence="9">NPDC080035</strain>
    </source>
</reference>
<organism evidence="9">
    <name type="scientific">Leifsonia sp. NPDC080035</name>
    <dbReference type="NCBI Taxonomy" id="3143936"/>
    <lineage>
        <taxon>Bacteria</taxon>
        <taxon>Bacillati</taxon>
        <taxon>Actinomycetota</taxon>
        <taxon>Actinomycetes</taxon>
        <taxon>Micrococcales</taxon>
        <taxon>Microbacteriaceae</taxon>
        <taxon>Leifsonia</taxon>
    </lineage>
</organism>
<dbReference type="Gene3D" id="2.60.120.260">
    <property type="entry name" value="Galactose-binding domain-like"/>
    <property type="match status" value="2"/>
</dbReference>
<evidence type="ECO:0000256" key="1">
    <source>
        <dbReference type="ARBA" id="ARBA00001445"/>
    </source>
</evidence>
<sequence length="861" mass="93388">MTVAVDQPRFERRDNALGLGVARPRLSWRTTASDPDWAQAGYDVEVSRGGVTRVLSVESHDSVLVPWPDEPLTSREDVEVRVRVRGFDGTTSAWSAPARAEAGPLDPSEWTASAVSPGALPADTDGRPALLRRDFTAGAVARAILRVTAHGLFEVELNGVRVGDDALAPGWTPYQHRLRVHTYDVTHLVQLGENAIGAWLADGWFRGRIGFDGGYRELYGDRTALFAQLELTAPGGALTTVATDGDWTTHPSAILASGLYDGERFDAAERIPGWSRAGFDDADWPPVEVVPFDTSLLVAPDGPPVRCTGELRPVTVTPLAGGRQLIDFGQNFAGRIRLRAAAVPDGAELTLRHAEVLQGGELYTRPLRQAAATDVYLSDGGPLDWEPRFTIHGFRYAELSGWTGDLHDLEIIGRVYHSDMARTGTFSSSDPLVDRLHENVVWSMRSNFVDIPTDCPQRDERLGWTGDIQVFAPTAAGLYDVSGFLASWLKDVAAEQLPDGTVPWYVPVIPGGPYWTPIHPGAVWGDVAVLTPWALYRHYGDRAVLADQYPSARAWVDLVDRLAGPDHLWDEGMQLGDWLDPTAPPEDPADAKTDKYLVATAYFAESARTLGLIAAELGHAEDAERYTALSAATRAAFRERWVLTGGRLSNDAQTAYALAIAFDLFDERELAAAGERLRDLVEANGHRIGTGFAGTPLICDALTKAGQTATAYAMLLERECPSWLYTVLSGGTTIWERWDSMLPDGTVNPGEMTSFNHYALGSVAAWLHGTVAGLTPLEPGFRRFRVAPQPGGGLTAAERTLETPYGSVAVSWRRADGRFELTVTVPTGSRAELVLPSGRIVEAGPGTHRVGEPTTVPVVAR</sequence>
<dbReference type="EC" id="3.2.1.40" evidence="2"/>
<dbReference type="AlphaFoldDB" id="A0AAU7GJ34"/>
<name>A0AAU7GJ34_9MICO</name>
<dbReference type="RefSeq" id="WP_348789801.1">
    <property type="nucleotide sequence ID" value="NZ_CP157390.1"/>
</dbReference>
<proteinExistence type="predicted"/>
<dbReference type="GO" id="GO:0005975">
    <property type="term" value="P:carbohydrate metabolic process"/>
    <property type="evidence" value="ECO:0007669"/>
    <property type="project" value="InterPro"/>
</dbReference>
<dbReference type="InterPro" id="IPR008928">
    <property type="entry name" value="6-hairpin_glycosidase_sf"/>
</dbReference>
<evidence type="ECO:0000259" key="5">
    <source>
        <dbReference type="Pfam" id="PF05592"/>
    </source>
</evidence>
<evidence type="ECO:0000259" key="7">
    <source>
        <dbReference type="Pfam" id="PF17389"/>
    </source>
</evidence>
<feature type="domain" description="Alpha-L-rhamnosidase C-terminal" evidence="8">
    <location>
        <begin position="773"/>
        <end position="841"/>
    </location>
</feature>
<dbReference type="PANTHER" id="PTHR33307">
    <property type="entry name" value="ALPHA-RHAMNOSIDASE (EUROFUNG)"/>
    <property type="match status" value="1"/>
</dbReference>
<evidence type="ECO:0000313" key="9">
    <source>
        <dbReference type="EMBL" id="XBM49891.1"/>
    </source>
</evidence>
<evidence type="ECO:0000259" key="6">
    <source>
        <dbReference type="Pfam" id="PF08531"/>
    </source>
</evidence>
<feature type="domain" description="Alpha-L-rhamnosidase six-hairpin glycosidase" evidence="7">
    <location>
        <begin position="422"/>
        <end position="771"/>
    </location>
</feature>
<dbReference type="Pfam" id="PF25788">
    <property type="entry name" value="Ig_Rha78A_N"/>
    <property type="match status" value="1"/>
</dbReference>
<dbReference type="Pfam" id="PF17389">
    <property type="entry name" value="Bac_rhamnosid6H"/>
    <property type="match status" value="1"/>
</dbReference>
<dbReference type="PIRSF" id="PIRSF010631">
    <property type="entry name" value="A-rhamnsds"/>
    <property type="match status" value="1"/>
</dbReference>
<dbReference type="Gene3D" id="2.60.420.10">
    <property type="entry name" value="Maltose phosphorylase, domain 3"/>
    <property type="match status" value="1"/>
</dbReference>
<dbReference type="Gene3D" id="1.50.10.10">
    <property type="match status" value="1"/>
</dbReference>
<accession>A0AAU7GJ34</accession>
<dbReference type="Pfam" id="PF05592">
    <property type="entry name" value="Bac_rhamnosid"/>
    <property type="match status" value="1"/>
</dbReference>
<feature type="domain" description="Bacterial alpha-L-rhamnosidase N-terminal" evidence="6">
    <location>
        <begin position="139"/>
        <end position="308"/>
    </location>
</feature>
<feature type="region of interest" description="Disordered" evidence="4">
    <location>
        <begin position="95"/>
        <end position="121"/>
    </location>
</feature>
<dbReference type="Gene3D" id="2.60.40.10">
    <property type="entry name" value="Immunoglobulins"/>
    <property type="match status" value="1"/>
</dbReference>
<dbReference type="InterPro" id="IPR013737">
    <property type="entry name" value="Bac_rhamnosid_N"/>
</dbReference>
<dbReference type="InterPro" id="IPR012341">
    <property type="entry name" value="6hp_glycosidase-like_sf"/>
</dbReference>
<dbReference type="PANTHER" id="PTHR33307:SF6">
    <property type="entry name" value="ALPHA-RHAMNOSIDASE (EUROFUNG)-RELATED"/>
    <property type="match status" value="1"/>
</dbReference>
<comment type="catalytic activity">
    <reaction evidence="1">
        <text>Hydrolysis of terminal non-reducing alpha-L-rhamnose residues in alpha-L-rhamnosides.</text>
        <dbReference type="EC" id="3.2.1.40"/>
    </reaction>
</comment>
<dbReference type="Pfam" id="PF17390">
    <property type="entry name" value="Bac_rhamnosid_C"/>
    <property type="match status" value="1"/>
</dbReference>
<evidence type="ECO:0000256" key="2">
    <source>
        <dbReference type="ARBA" id="ARBA00012652"/>
    </source>
</evidence>
<keyword evidence="3 9" id="KW-0378">Hydrolase</keyword>
<dbReference type="InterPro" id="IPR008902">
    <property type="entry name" value="Rhamnosid_concanavalin"/>
</dbReference>
<dbReference type="GO" id="GO:0030596">
    <property type="term" value="F:alpha-L-rhamnosidase activity"/>
    <property type="evidence" value="ECO:0007669"/>
    <property type="project" value="UniProtKB-EC"/>
</dbReference>
<dbReference type="Pfam" id="PF08531">
    <property type="entry name" value="Bac_rhamnosid_N"/>
    <property type="match status" value="1"/>
</dbReference>
<dbReference type="InterPro" id="IPR016007">
    <property type="entry name" value="Alpha_rhamnosid"/>
</dbReference>
<gene>
    <name evidence="9" type="ORF">AAME72_08475</name>
</gene>
<dbReference type="SUPFAM" id="SSF48208">
    <property type="entry name" value="Six-hairpin glycosidases"/>
    <property type="match status" value="1"/>
</dbReference>
<evidence type="ECO:0000256" key="4">
    <source>
        <dbReference type="SAM" id="MobiDB-lite"/>
    </source>
</evidence>
<evidence type="ECO:0000256" key="3">
    <source>
        <dbReference type="ARBA" id="ARBA00022801"/>
    </source>
</evidence>
<dbReference type="InterPro" id="IPR035396">
    <property type="entry name" value="Bac_rhamnosid6H"/>
</dbReference>
<feature type="domain" description="Alpha-L-rhamnosidase concanavalin-like" evidence="5">
    <location>
        <begin position="322"/>
        <end position="416"/>
    </location>
</feature>
<evidence type="ECO:0000259" key="8">
    <source>
        <dbReference type="Pfam" id="PF17390"/>
    </source>
</evidence>
<dbReference type="InterPro" id="IPR013783">
    <property type="entry name" value="Ig-like_fold"/>
</dbReference>
<protein>
    <recommendedName>
        <fullName evidence="2">alpha-L-rhamnosidase</fullName>
        <ecNumber evidence="2">3.2.1.40</ecNumber>
    </recommendedName>
</protein>
<dbReference type="InterPro" id="IPR035398">
    <property type="entry name" value="Bac_rhamnosid_C"/>
</dbReference>